<evidence type="ECO:0000313" key="1">
    <source>
        <dbReference type="EMBL" id="RNF05270.1"/>
    </source>
</evidence>
<dbReference type="GO" id="GO:0005840">
    <property type="term" value="C:ribosome"/>
    <property type="evidence" value="ECO:0007669"/>
    <property type="project" value="UniProtKB-KW"/>
</dbReference>
<keyword evidence="1" id="KW-0687">Ribonucleoprotein</keyword>
<accession>A0A422NIH6</accession>
<keyword evidence="2" id="KW-1185">Reference proteome</keyword>
<reference evidence="1 2" key="1">
    <citation type="journal article" date="2018" name="BMC Genomics">
        <title>Genomic comparison of Trypanosoma conorhini and Trypanosoma rangeli to Trypanosoma cruzi strains of high and low virulence.</title>
        <authorList>
            <person name="Bradwell K.R."/>
            <person name="Koparde V.N."/>
            <person name="Matveyev A.V."/>
            <person name="Serrano M.G."/>
            <person name="Alves J.M."/>
            <person name="Parikh H."/>
            <person name="Huang B."/>
            <person name="Lee V."/>
            <person name="Espinosa-Alvarez O."/>
            <person name="Ortiz P.A."/>
            <person name="Costa-Martins A.G."/>
            <person name="Teixeira M.M."/>
            <person name="Buck G.A."/>
        </authorList>
    </citation>
    <scope>NUCLEOTIDE SEQUENCE [LARGE SCALE GENOMIC DNA]</scope>
    <source>
        <strain evidence="1 2">025E</strain>
    </source>
</reference>
<dbReference type="AlphaFoldDB" id="A0A422NIH6"/>
<sequence>MVVWCLSILAVSRVGCGSVVYSLRNAISMTLLLVPFFLPSSASFPAPVTPASLDGDDRRGNHFVSREVMTKANGQHAARKLVRLRRKNRWADKGWKKAHTFVAQKANPFGGSSHAKGI</sequence>
<dbReference type="EMBL" id="MKKU01000643">
    <property type="protein sequence ID" value="RNF05270.1"/>
    <property type="molecule type" value="Genomic_DNA"/>
</dbReference>
<evidence type="ECO:0000313" key="2">
    <source>
        <dbReference type="Proteomes" id="UP000284403"/>
    </source>
</evidence>
<dbReference type="RefSeq" id="XP_029225214.1">
    <property type="nucleotide sequence ID" value="XM_029374739.1"/>
</dbReference>
<dbReference type="OrthoDB" id="238830at2759"/>
<name>A0A422NIH6_9TRYP</name>
<protein>
    <submittedName>
        <fullName evidence="1">Putative 40S ribosomal protein S23</fullName>
    </submittedName>
</protein>
<organism evidence="1 2">
    <name type="scientific">Trypanosoma conorhini</name>
    <dbReference type="NCBI Taxonomy" id="83891"/>
    <lineage>
        <taxon>Eukaryota</taxon>
        <taxon>Discoba</taxon>
        <taxon>Euglenozoa</taxon>
        <taxon>Kinetoplastea</taxon>
        <taxon>Metakinetoplastina</taxon>
        <taxon>Trypanosomatida</taxon>
        <taxon>Trypanosomatidae</taxon>
        <taxon>Trypanosoma</taxon>
    </lineage>
</organism>
<comment type="caution">
    <text evidence="1">The sequence shown here is derived from an EMBL/GenBank/DDBJ whole genome shotgun (WGS) entry which is preliminary data.</text>
</comment>
<proteinExistence type="predicted"/>
<feature type="non-terminal residue" evidence="1">
    <location>
        <position position="118"/>
    </location>
</feature>
<keyword evidence="1" id="KW-0689">Ribosomal protein</keyword>
<dbReference type="GeneID" id="40321491"/>
<gene>
    <name evidence="1" type="ORF">Tco025E_07880</name>
</gene>
<dbReference type="Proteomes" id="UP000284403">
    <property type="component" value="Unassembled WGS sequence"/>
</dbReference>